<accession>A0A9D2P043</accession>
<feature type="chain" id="PRO_5039393785" evidence="5">
    <location>
        <begin position="23"/>
        <end position="532"/>
    </location>
</feature>
<reference evidence="7" key="1">
    <citation type="journal article" date="2021" name="PeerJ">
        <title>Extensive microbial diversity within the chicken gut microbiome revealed by metagenomics and culture.</title>
        <authorList>
            <person name="Gilroy R."/>
            <person name="Ravi A."/>
            <person name="Getino M."/>
            <person name="Pursley I."/>
            <person name="Horton D.L."/>
            <person name="Alikhan N.F."/>
            <person name="Baker D."/>
            <person name="Gharbi K."/>
            <person name="Hall N."/>
            <person name="Watson M."/>
            <person name="Adriaenssens E.M."/>
            <person name="Foster-Nyarko E."/>
            <person name="Jarju S."/>
            <person name="Secka A."/>
            <person name="Antonio M."/>
            <person name="Oren A."/>
            <person name="Chaudhuri R.R."/>
            <person name="La Ragione R."/>
            <person name="Hildebrand F."/>
            <person name="Pallen M.J."/>
        </authorList>
    </citation>
    <scope>NUCLEOTIDE SEQUENCE</scope>
    <source>
        <strain evidence="7">CHK186-1790</strain>
    </source>
</reference>
<dbReference type="GO" id="GO:0015833">
    <property type="term" value="P:peptide transport"/>
    <property type="evidence" value="ECO:0007669"/>
    <property type="project" value="TreeGrafter"/>
</dbReference>
<evidence type="ECO:0000259" key="6">
    <source>
        <dbReference type="Pfam" id="PF00496"/>
    </source>
</evidence>
<dbReference type="Gene3D" id="3.40.190.10">
    <property type="entry name" value="Periplasmic binding protein-like II"/>
    <property type="match status" value="1"/>
</dbReference>
<evidence type="ECO:0000313" key="7">
    <source>
        <dbReference type="EMBL" id="HJC40811.1"/>
    </source>
</evidence>
<dbReference type="GO" id="GO:0030313">
    <property type="term" value="C:cell envelope"/>
    <property type="evidence" value="ECO:0007669"/>
    <property type="project" value="UniProtKB-SubCell"/>
</dbReference>
<evidence type="ECO:0000256" key="2">
    <source>
        <dbReference type="ARBA" id="ARBA00005695"/>
    </source>
</evidence>
<dbReference type="PIRSF" id="PIRSF002741">
    <property type="entry name" value="MppA"/>
    <property type="match status" value="1"/>
</dbReference>
<dbReference type="GO" id="GO:0042597">
    <property type="term" value="C:periplasmic space"/>
    <property type="evidence" value="ECO:0007669"/>
    <property type="project" value="UniProtKB-ARBA"/>
</dbReference>
<evidence type="ECO:0000256" key="5">
    <source>
        <dbReference type="SAM" id="SignalP"/>
    </source>
</evidence>
<name>A0A9D2P043_9FIRM</name>
<comment type="subcellular location">
    <subcellularLocation>
        <location evidence="1">Cell envelope</location>
    </subcellularLocation>
</comment>
<dbReference type="Pfam" id="PF00496">
    <property type="entry name" value="SBP_bac_5"/>
    <property type="match status" value="1"/>
</dbReference>
<dbReference type="Gene3D" id="3.10.105.10">
    <property type="entry name" value="Dipeptide-binding Protein, Domain 3"/>
    <property type="match status" value="1"/>
</dbReference>
<evidence type="ECO:0000256" key="3">
    <source>
        <dbReference type="ARBA" id="ARBA00022448"/>
    </source>
</evidence>
<dbReference type="GO" id="GO:1904680">
    <property type="term" value="F:peptide transmembrane transporter activity"/>
    <property type="evidence" value="ECO:0007669"/>
    <property type="project" value="TreeGrafter"/>
</dbReference>
<proteinExistence type="inferred from homology"/>
<keyword evidence="4 5" id="KW-0732">Signal</keyword>
<dbReference type="AlphaFoldDB" id="A0A9D2P043"/>
<evidence type="ECO:0000256" key="1">
    <source>
        <dbReference type="ARBA" id="ARBA00004196"/>
    </source>
</evidence>
<dbReference type="InterPro" id="IPR000914">
    <property type="entry name" value="SBP_5_dom"/>
</dbReference>
<dbReference type="InterPro" id="IPR030678">
    <property type="entry name" value="Peptide/Ni-bd"/>
</dbReference>
<dbReference type="PROSITE" id="PS51257">
    <property type="entry name" value="PROKAR_LIPOPROTEIN"/>
    <property type="match status" value="1"/>
</dbReference>
<gene>
    <name evidence="7" type="ORF">H9701_04580</name>
</gene>
<feature type="signal peptide" evidence="5">
    <location>
        <begin position="1"/>
        <end position="22"/>
    </location>
</feature>
<comment type="similarity">
    <text evidence="2">Belongs to the bacterial solute-binding protein 5 family.</text>
</comment>
<sequence>MRRRSILAAALALALVLTGCGGGGGEASPAPEGAEAAVTVNYGISNPWDSLMPYNSVSGSNYARIIYDKIYDRLAYVHADGTLSPRGAERWESAGEGYAVVFHLDPEAVFHDGTPVTAEHWAETFRLMTDPACPTLGKANFSVLTGTDENGNRTEGEAFGAEAVDEHTLRLTFKDPTTPEDFLLDRNREFYVLPTHLLEGVDPAELMDLDLWEAPVGSGPCKFVEQVAGSRLTLAAHTNYHLGTPGFDYLVITVVDKSNLLTALIAGDLDYYAFGGSVTAEDAPAAEAAGLEVLEGTVPNTFFELMLNCETISDARIRQAMELALDRELLCEQATQGRGVVTGSSISPASPYAQAAAAAPERDVEAARALLAEAGYDGRSYTLVCTSNRAGLAALIQQNLGEAGIHVEIETVDSAAMFAGMADGTYDIGIASHTPGALPLWFVESRFAENNNIFHVSDLEPYTQCIQAVKRETDPAARTALVAELETLLAQERPFLPLWFGTALHVQSPTVEGIDYASSSFSNENVWEWVKQ</sequence>
<dbReference type="InterPro" id="IPR039424">
    <property type="entry name" value="SBP_5"/>
</dbReference>
<feature type="domain" description="Solute-binding protein family 5" evidence="6">
    <location>
        <begin position="83"/>
        <end position="438"/>
    </location>
</feature>
<keyword evidence="3" id="KW-0813">Transport</keyword>
<evidence type="ECO:0000313" key="8">
    <source>
        <dbReference type="Proteomes" id="UP000823882"/>
    </source>
</evidence>
<organism evidence="7 8">
    <name type="scientific">Candidatus Intestinimonas pullistercoris</name>
    <dbReference type="NCBI Taxonomy" id="2838623"/>
    <lineage>
        <taxon>Bacteria</taxon>
        <taxon>Bacillati</taxon>
        <taxon>Bacillota</taxon>
        <taxon>Clostridia</taxon>
        <taxon>Eubacteriales</taxon>
        <taxon>Intestinimonas</taxon>
    </lineage>
</organism>
<protein>
    <submittedName>
        <fullName evidence="7">ABC transporter substrate-binding protein</fullName>
    </submittedName>
</protein>
<dbReference type="PANTHER" id="PTHR30290:SF10">
    <property type="entry name" value="PERIPLASMIC OLIGOPEPTIDE-BINDING PROTEIN-RELATED"/>
    <property type="match status" value="1"/>
</dbReference>
<comment type="caution">
    <text evidence="7">The sequence shown here is derived from an EMBL/GenBank/DDBJ whole genome shotgun (WGS) entry which is preliminary data.</text>
</comment>
<dbReference type="PANTHER" id="PTHR30290">
    <property type="entry name" value="PERIPLASMIC BINDING COMPONENT OF ABC TRANSPORTER"/>
    <property type="match status" value="1"/>
</dbReference>
<dbReference type="Proteomes" id="UP000823882">
    <property type="component" value="Unassembled WGS sequence"/>
</dbReference>
<dbReference type="EMBL" id="DWWJ01000085">
    <property type="protein sequence ID" value="HJC40811.1"/>
    <property type="molecule type" value="Genomic_DNA"/>
</dbReference>
<evidence type="ECO:0000256" key="4">
    <source>
        <dbReference type="ARBA" id="ARBA00022729"/>
    </source>
</evidence>
<dbReference type="SUPFAM" id="SSF53850">
    <property type="entry name" value="Periplasmic binding protein-like II"/>
    <property type="match status" value="1"/>
</dbReference>
<dbReference type="GO" id="GO:0043190">
    <property type="term" value="C:ATP-binding cassette (ABC) transporter complex"/>
    <property type="evidence" value="ECO:0007669"/>
    <property type="project" value="InterPro"/>
</dbReference>
<reference evidence="7" key="2">
    <citation type="submission" date="2021-04" db="EMBL/GenBank/DDBJ databases">
        <authorList>
            <person name="Gilroy R."/>
        </authorList>
    </citation>
    <scope>NUCLEOTIDE SEQUENCE</scope>
    <source>
        <strain evidence="7">CHK186-1790</strain>
    </source>
</reference>